<dbReference type="Gene3D" id="1.25.40.10">
    <property type="entry name" value="Tetratricopeptide repeat domain"/>
    <property type="match status" value="1"/>
</dbReference>
<keyword evidence="2" id="KW-1185">Reference proteome</keyword>
<proteinExistence type="predicted"/>
<dbReference type="EMBL" id="SJPK01000004">
    <property type="protein sequence ID" value="TWT67502.1"/>
    <property type="molecule type" value="Genomic_DNA"/>
</dbReference>
<dbReference type="AlphaFoldDB" id="A0A5C5Y1T5"/>
<dbReference type="SUPFAM" id="SSF48452">
    <property type="entry name" value="TPR-like"/>
    <property type="match status" value="1"/>
</dbReference>
<protein>
    <submittedName>
        <fullName evidence="1">Tetratricopeptide repeat protein</fullName>
    </submittedName>
</protein>
<gene>
    <name evidence="1" type="ORF">CA85_23530</name>
</gene>
<evidence type="ECO:0000313" key="2">
    <source>
        <dbReference type="Proteomes" id="UP000318053"/>
    </source>
</evidence>
<reference evidence="1 2" key="1">
    <citation type="submission" date="2019-02" db="EMBL/GenBank/DDBJ databases">
        <title>Deep-cultivation of Planctomycetes and their phenomic and genomic characterization uncovers novel biology.</title>
        <authorList>
            <person name="Wiegand S."/>
            <person name="Jogler M."/>
            <person name="Boedeker C."/>
            <person name="Pinto D."/>
            <person name="Vollmers J."/>
            <person name="Rivas-Marin E."/>
            <person name="Kohn T."/>
            <person name="Peeters S.H."/>
            <person name="Heuer A."/>
            <person name="Rast P."/>
            <person name="Oberbeckmann S."/>
            <person name="Bunk B."/>
            <person name="Jeske O."/>
            <person name="Meyerdierks A."/>
            <person name="Storesund J.E."/>
            <person name="Kallscheuer N."/>
            <person name="Luecker S."/>
            <person name="Lage O.M."/>
            <person name="Pohl T."/>
            <person name="Merkel B.J."/>
            <person name="Hornburger P."/>
            <person name="Mueller R.-W."/>
            <person name="Bruemmer F."/>
            <person name="Labrenz M."/>
            <person name="Spormann A.M."/>
            <person name="Op Den Camp H."/>
            <person name="Overmann J."/>
            <person name="Amann R."/>
            <person name="Jetten M.S.M."/>
            <person name="Mascher T."/>
            <person name="Medema M.H."/>
            <person name="Devos D.P."/>
            <person name="Kaster A.-K."/>
            <person name="Ovreas L."/>
            <person name="Rohde M."/>
            <person name="Galperin M.Y."/>
            <person name="Jogler C."/>
        </authorList>
    </citation>
    <scope>NUCLEOTIDE SEQUENCE [LARGE SCALE GENOMIC DNA]</scope>
    <source>
        <strain evidence="1 2">CA85</strain>
    </source>
</reference>
<comment type="caution">
    <text evidence="1">The sequence shown here is derived from an EMBL/GenBank/DDBJ whole genome shotgun (WGS) entry which is preliminary data.</text>
</comment>
<evidence type="ECO:0000313" key="1">
    <source>
        <dbReference type="EMBL" id="TWT67502.1"/>
    </source>
</evidence>
<accession>A0A5C5Y1T5</accession>
<dbReference type="Proteomes" id="UP000318053">
    <property type="component" value="Unassembled WGS sequence"/>
</dbReference>
<sequence>MSTHPRREVNAVMRRVANHFRRESYSSALREMHSLDMQNRRTSEIMYCEATALMHLNRWPEALDLLDRLADDDPSREVVLLDLATCLIEMERDREALNILAVNQENLCELAAYHVLLARVAARHWKIAQALQLVRKAIDINPNARRLIDKIPDLKAVL</sequence>
<dbReference type="InterPro" id="IPR011990">
    <property type="entry name" value="TPR-like_helical_dom_sf"/>
</dbReference>
<name>A0A5C5Y1T5_9BACT</name>
<organism evidence="1 2">
    <name type="scientific">Allorhodopirellula solitaria</name>
    <dbReference type="NCBI Taxonomy" id="2527987"/>
    <lineage>
        <taxon>Bacteria</taxon>
        <taxon>Pseudomonadati</taxon>
        <taxon>Planctomycetota</taxon>
        <taxon>Planctomycetia</taxon>
        <taxon>Pirellulales</taxon>
        <taxon>Pirellulaceae</taxon>
        <taxon>Allorhodopirellula</taxon>
    </lineage>
</organism>
<dbReference type="Pfam" id="PF14559">
    <property type="entry name" value="TPR_19"/>
    <property type="match status" value="1"/>
</dbReference>
<dbReference type="RefSeq" id="WP_146391360.1">
    <property type="nucleotide sequence ID" value="NZ_SJPK01000004.1"/>
</dbReference>